<comment type="pathway">
    <text evidence="2">Bacterial outer membrane biogenesis; lipopolysaccharide biosynthesis.</text>
</comment>
<sequence length="282" mass="29907">MSDTLSATRAVDRLFQPDGGFFLIAGPCVVESDELNLRIGEALARLSDDLKLPIIYKASFDKANRSSPGSPRGPGVHEGLRKLQRVQEATGLPLITDVHLPEHCAAAAEIVDVLQIPAFLCRQTDLLVAAGATGKPVNVKKGQWMAPHEMRGAVAKVRGAGSPAVATTERGTFFGYGNLVVDMRSFALMREACDAPAIFDGTHSVQRPGEGGGISGGEPRFIPSLVRAAVVAGADALFLETHPEPAKGLSDTTNMLPLDRLRPLVEEVLALRAAMGMEAPRV</sequence>
<evidence type="ECO:0000256" key="3">
    <source>
        <dbReference type="ARBA" id="ARBA00004845"/>
    </source>
</evidence>
<evidence type="ECO:0000256" key="7">
    <source>
        <dbReference type="ARBA" id="ARBA00022679"/>
    </source>
</evidence>
<name>A0A841H471_9BACT</name>
<evidence type="ECO:0000256" key="8">
    <source>
        <dbReference type="ARBA" id="ARBA00049112"/>
    </source>
</evidence>
<evidence type="ECO:0000256" key="5">
    <source>
        <dbReference type="ARBA" id="ARBA00012693"/>
    </source>
</evidence>
<dbReference type="Proteomes" id="UP000582837">
    <property type="component" value="Unassembled WGS sequence"/>
</dbReference>
<keyword evidence="11" id="KW-1185">Reference proteome</keyword>
<dbReference type="InterPro" id="IPR006218">
    <property type="entry name" value="DAHP1/KDSA"/>
</dbReference>
<keyword evidence="7 10" id="KW-0808">Transferase</keyword>
<dbReference type="GO" id="GO:0008676">
    <property type="term" value="F:3-deoxy-8-phosphooctulonate synthase activity"/>
    <property type="evidence" value="ECO:0007669"/>
    <property type="project" value="UniProtKB-EC"/>
</dbReference>
<protein>
    <recommendedName>
        <fullName evidence="5">3-deoxy-8-phosphooctulonate synthase</fullName>
        <ecNumber evidence="5">2.5.1.55</ecNumber>
    </recommendedName>
</protein>
<evidence type="ECO:0000256" key="2">
    <source>
        <dbReference type="ARBA" id="ARBA00004756"/>
    </source>
</evidence>
<evidence type="ECO:0000256" key="1">
    <source>
        <dbReference type="ARBA" id="ARBA00004496"/>
    </source>
</evidence>
<comment type="subcellular location">
    <subcellularLocation>
        <location evidence="1">Cytoplasm</location>
    </subcellularLocation>
</comment>
<comment type="catalytic activity">
    <reaction evidence="8">
        <text>D-arabinose 5-phosphate + phosphoenolpyruvate + H2O = 3-deoxy-alpha-D-manno-2-octulosonate-8-phosphate + phosphate</text>
        <dbReference type="Rhea" id="RHEA:14053"/>
        <dbReference type="ChEBI" id="CHEBI:15377"/>
        <dbReference type="ChEBI" id="CHEBI:43474"/>
        <dbReference type="ChEBI" id="CHEBI:57693"/>
        <dbReference type="ChEBI" id="CHEBI:58702"/>
        <dbReference type="ChEBI" id="CHEBI:85985"/>
        <dbReference type="EC" id="2.5.1.55"/>
    </reaction>
</comment>
<comment type="pathway">
    <text evidence="3">Carbohydrate biosynthesis; 3-deoxy-D-manno-octulosonate biosynthesis; 3-deoxy-D-manno-octulosonate from D-ribulose 5-phosphate: step 2/3.</text>
</comment>
<dbReference type="NCBIfam" id="TIGR01362">
    <property type="entry name" value="KDO8P_synth"/>
    <property type="match status" value="1"/>
</dbReference>
<evidence type="ECO:0000313" key="11">
    <source>
        <dbReference type="Proteomes" id="UP000582837"/>
    </source>
</evidence>
<dbReference type="UniPathway" id="UPA00357">
    <property type="reaction ID" value="UER00474"/>
</dbReference>
<organism evidence="10 11">
    <name type="scientific">Longimicrobium terrae</name>
    <dbReference type="NCBI Taxonomy" id="1639882"/>
    <lineage>
        <taxon>Bacteria</taxon>
        <taxon>Pseudomonadati</taxon>
        <taxon>Gemmatimonadota</taxon>
        <taxon>Longimicrobiia</taxon>
        <taxon>Longimicrobiales</taxon>
        <taxon>Longimicrobiaceae</taxon>
        <taxon>Longimicrobium</taxon>
    </lineage>
</organism>
<dbReference type="UniPathway" id="UPA00030"/>
<keyword evidence="6" id="KW-0963">Cytoplasm</keyword>
<dbReference type="RefSeq" id="WP_338088145.1">
    <property type="nucleotide sequence ID" value="NZ_JABDTL010000002.1"/>
</dbReference>
<dbReference type="NCBIfam" id="NF003543">
    <property type="entry name" value="PRK05198.1"/>
    <property type="match status" value="1"/>
</dbReference>
<evidence type="ECO:0000256" key="6">
    <source>
        <dbReference type="ARBA" id="ARBA00022490"/>
    </source>
</evidence>
<dbReference type="EC" id="2.5.1.55" evidence="5"/>
<evidence type="ECO:0000259" key="9">
    <source>
        <dbReference type="Pfam" id="PF00793"/>
    </source>
</evidence>
<dbReference type="Gene3D" id="3.20.20.70">
    <property type="entry name" value="Aldolase class I"/>
    <property type="match status" value="1"/>
</dbReference>
<comment type="caution">
    <text evidence="10">The sequence shown here is derived from an EMBL/GenBank/DDBJ whole genome shotgun (WGS) entry which is preliminary data.</text>
</comment>
<proteinExistence type="inferred from homology"/>
<dbReference type="GO" id="GO:0005737">
    <property type="term" value="C:cytoplasm"/>
    <property type="evidence" value="ECO:0007669"/>
    <property type="project" value="UniProtKB-SubCell"/>
</dbReference>
<reference evidence="10 11" key="1">
    <citation type="submission" date="2020-08" db="EMBL/GenBank/DDBJ databases">
        <title>Genomic Encyclopedia of Type Strains, Phase IV (KMG-IV): sequencing the most valuable type-strain genomes for metagenomic binning, comparative biology and taxonomic classification.</title>
        <authorList>
            <person name="Goeker M."/>
        </authorList>
    </citation>
    <scope>NUCLEOTIDE SEQUENCE [LARGE SCALE GENOMIC DNA]</scope>
    <source>
        <strain evidence="10 11">DSM 29007</strain>
    </source>
</reference>
<dbReference type="InterPro" id="IPR006269">
    <property type="entry name" value="KDO8P_synthase"/>
</dbReference>
<dbReference type="GO" id="GO:0009103">
    <property type="term" value="P:lipopolysaccharide biosynthetic process"/>
    <property type="evidence" value="ECO:0007669"/>
    <property type="project" value="UniProtKB-UniPathway"/>
</dbReference>
<dbReference type="EMBL" id="JACHIA010000019">
    <property type="protein sequence ID" value="MBB6072921.1"/>
    <property type="molecule type" value="Genomic_DNA"/>
</dbReference>
<comment type="similarity">
    <text evidence="4">Belongs to the KdsA family.</text>
</comment>
<dbReference type="SUPFAM" id="SSF51569">
    <property type="entry name" value="Aldolase"/>
    <property type="match status" value="1"/>
</dbReference>
<evidence type="ECO:0000313" key="10">
    <source>
        <dbReference type="EMBL" id="MBB6072921.1"/>
    </source>
</evidence>
<dbReference type="Pfam" id="PF00793">
    <property type="entry name" value="DAHP_synth_1"/>
    <property type="match status" value="1"/>
</dbReference>
<feature type="domain" description="DAHP synthetase I/KDSA" evidence="9">
    <location>
        <begin position="20"/>
        <end position="261"/>
    </location>
</feature>
<evidence type="ECO:0000256" key="4">
    <source>
        <dbReference type="ARBA" id="ARBA00010499"/>
    </source>
</evidence>
<dbReference type="PANTHER" id="PTHR21057">
    <property type="entry name" value="PHOSPHO-2-DEHYDRO-3-DEOXYHEPTONATE ALDOLASE"/>
    <property type="match status" value="1"/>
</dbReference>
<dbReference type="AlphaFoldDB" id="A0A841H471"/>
<accession>A0A841H471</accession>
<gene>
    <name evidence="10" type="ORF">HNQ61_004587</name>
</gene>
<dbReference type="InterPro" id="IPR013785">
    <property type="entry name" value="Aldolase_TIM"/>
</dbReference>